<accession>A0A9W6CPI5</accession>
<dbReference type="Proteomes" id="UP001245370">
    <property type="component" value="Unassembled WGS sequence"/>
</dbReference>
<evidence type="ECO:0000313" key="5">
    <source>
        <dbReference type="Proteomes" id="UP001245370"/>
    </source>
</evidence>
<dbReference type="Gene3D" id="3.40.190.10">
    <property type="entry name" value="Periplasmic binding protein-like II"/>
    <property type="match status" value="2"/>
</dbReference>
<dbReference type="EMBL" id="JAVDPY010000006">
    <property type="protein sequence ID" value="MDR6335020.1"/>
    <property type="molecule type" value="Genomic_DNA"/>
</dbReference>
<dbReference type="RefSeq" id="WP_281808604.1">
    <property type="nucleotide sequence ID" value="NZ_BSDO01000005.1"/>
</dbReference>
<evidence type="ECO:0000313" key="2">
    <source>
        <dbReference type="EMBL" id="GLI23757.1"/>
    </source>
</evidence>
<protein>
    <submittedName>
        <fullName evidence="3">NitT/TauT family transport system substrate-binding protein</fullName>
    </submittedName>
    <submittedName>
        <fullName evidence="2">Sulfonate ABC transporter substrate-binding protein</fullName>
    </submittedName>
</protein>
<gene>
    <name evidence="3" type="ORF">GGQ86_003510</name>
    <name evidence="2" type="ORF">XFLAVUS301_34310</name>
</gene>
<keyword evidence="1" id="KW-0732">Signal</keyword>
<evidence type="ECO:0000313" key="3">
    <source>
        <dbReference type="EMBL" id="MDR6335020.1"/>
    </source>
</evidence>
<organism evidence="2 4">
    <name type="scientific">Xanthobacter flavus</name>
    <dbReference type="NCBI Taxonomy" id="281"/>
    <lineage>
        <taxon>Bacteria</taxon>
        <taxon>Pseudomonadati</taxon>
        <taxon>Pseudomonadota</taxon>
        <taxon>Alphaproteobacteria</taxon>
        <taxon>Hyphomicrobiales</taxon>
        <taxon>Xanthobacteraceae</taxon>
        <taxon>Xanthobacter</taxon>
    </lineage>
</organism>
<feature type="signal peptide" evidence="1">
    <location>
        <begin position="1"/>
        <end position="28"/>
    </location>
</feature>
<reference evidence="2" key="1">
    <citation type="submission" date="2022-12" db="EMBL/GenBank/DDBJ databases">
        <title>Reference genome sequencing for broad-spectrum identification of bacterial and archaeal isolates by mass spectrometry.</title>
        <authorList>
            <person name="Sekiguchi Y."/>
            <person name="Tourlousse D.M."/>
        </authorList>
    </citation>
    <scope>NUCLEOTIDE SEQUENCE</scope>
    <source>
        <strain evidence="2">301</strain>
    </source>
</reference>
<dbReference type="Proteomes" id="UP001144397">
    <property type="component" value="Unassembled WGS sequence"/>
</dbReference>
<dbReference type="GeneID" id="95764212"/>
<evidence type="ECO:0000256" key="1">
    <source>
        <dbReference type="SAM" id="SignalP"/>
    </source>
</evidence>
<dbReference type="PANTHER" id="PTHR30024:SF2">
    <property type="entry name" value="ABC TRANSPORTER SUBSTRATE-BINDING PROTEIN"/>
    <property type="match status" value="1"/>
</dbReference>
<dbReference type="EMBL" id="BSDO01000005">
    <property type="protein sequence ID" value="GLI23757.1"/>
    <property type="molecule type" value="Genomic_DNA"/>
</dbReference>
<proteinExistence type="predicted"/>
<reference evidence="3 5" key="2">
    <citation type="submission" date="2023-07" db="EMBL/GenBank/DDBJ databases">
        <title>Genomic Encyclopedia of Type Strains, Phase IV (KMG-IV): sequencing the most valuable type-strain genomes for metagenomic binning, comparative biology and taxonomic classification.</title>
        <authorList>
            <person name="Goeker M."/>
        </authorList>
    </citation>
    <scope>NUCLEOTIDE SEQUENCE [LARGE SCALE GENOMIC DNA]</scope>
    <source>
        <strain evidence="3 5">DSM 338</strain>
    </source>
</reference>
<dbReference type="SUPFAM" id="SSF53850">
    <property type="entry name" value="Periplasmic binding protein-like II"/>
    <property type="match status" value="1"/>
</dbReference>
<dbReference type="PANTHER" id="PTHR30024">
    <property type="entry name" value="ALIPHATIC SULFONATES-BINDING PROTEIN-RELATED"/>
    <property type="match status" value="1"/>
</dbReference>
<sequence>MKHLARLAVLAVALAATIAPPLARPAAAAEVRVVSGLGLCYLPMIVAAENKLIEKHAAALGVPDAKVVYTQLTSGPAITDALISGNADIAMAGTSVMLNLWDKTVKFAPVKGMMAICDSPIYFNTIDPAITSIKDFKPTDRIAMAAGKGTQHALILEMATAQAFGFDQRNKFDTLAITMSHPDGVAALLSGGAVARTHVTTVPFIQMELANPNVRTILSSYDVTGGANTLITAYANDKWRAANPKLYAATYAALTEAMGLIAADKTAAAQAFKRFDKSKLSEAEIVAILNDPNMMSFSPTPRKVMVFAEYMHKTGLLKNMPTSWKDVFFSNVHDLPGD</sequence>
<name>A0A9W6CPI5_XANFL</name>
<keyword evidence="5" id="KW-1185">Reference proteome</keyword>
<dbReference type="AlphaFoldDB" id="A0A9W6CPI5"/>
<feature type="chain" id="PRO_5040947142" evidence="1">
    <location>
        <begin position="29"/>
        <end position="338"/>
    </location>
</feature>
<comment type="caution">
    <text evidence="2">The sequence shown here is derived from an EMBL/GenBank/DDBJ whole genome shotgun (WGS) entry which is preliminary data.</text>
</comment>
<evidence type="ECO:0000313" key="4">
    <source>
        <dbReference type="Proteomes" id="UP001144397"/>
    </source>
</evidence>